<dbReference type="Proteomes" id="UP000472676">
    <property type="component" value="Unassembled WGS sequence"/>
</dbReference>
<dbReference type="EMBL" id="JAAMOW010000003">
    <property type="protein sequence ID" value="NGY04389.1"/>
    <property type="molecule type" value="Genomic_DNA"/>
</dbReference>
<evidence type="ECO:0000256" key="3">
    <source>
        <dbReference type="ARBA" id="ARBA00022691"/>
    </source>
</evidence>
<dbReference type="FunFam" id="3.40.50.150:FF:000053">
    <property type="entry name" value="Release factor glutamine methyltransferase"/>
    <property type="match status" value="1"/>
</dbReference>
<dbReference type="GO" id="GO:0102559">
    <property type="term" value="F:peptide chain release factor N(5)-glutamine methyltransferase activity"/>
    <property type="evidence" value="ECO:0007669"/>
    <property type="project" value="UniProtKB-EC"/>
</dbReference>
<comment type="similarity">
    <text evidence="5">Belongs to the protein N5-glutamine methyltransferase family. PrmC subfamily.</text>
</comment>
<dbReference type="NCBIfam" id="TIGR00536">
    <property type="entry name" value="hemK_fam"/>
    <property type="match status" value="1"/>
</dbReference>
<feature type="binding site" evidence="5">
    <location>
        <position position="135"/>
    </location>
    <ligand>
        <name>S-adenosyl-L-methionine</name>
        <dbReference type="ChEBI" id="CHEBI:59789"/>
    </ligand>
</feature>
<dbReference type="Gene3D" id="1.10.8.10">
    <property type="entry name" value="DNA helicase RuvA subunit, C-terminal domain"/>
    <property type="match status" value="1"/>
</dbReference>
<comment type="catalytic activity">
    <reaction evidence="4 5">
        <text>L-glutaminyl-[peptide chain release factor] + S-adenosyl-L-methionine = N(5)-methyl-L-glutaminyl-[peptide chain release factor] + S-adenosyl-L-homocysteine + H(+)</text>
        <dbReference type="Rhea" id="RHEA:42896"/>
        <dbReference type="Rhea" id="RHEA-COMP:10271"/>
        <dbReference type="Rhea" id="RHEA-COMP:10272"/>
        <dbReference type="ChEBI" id="CHEBI:15378"/>
        <dbReference type="ChEBI" id="CHEBI:30011"/>
        <dbReference type="ChEBI" id="CHEBI:57856"/>
        <dbReference type="ChEBI" id="CHEBI:59789"/>
        <dbReference type="ChEBI" id="CHEBI:61891"/>
        <dbReference type="EC" id="2.1.1.297"/>
    </reaction>
</comment>
<dbReference type="PROSITE" id="PS00092">
    <property type="entry name" value="N6_MTASE"/>
    <property type="match status" value="1"/>
</dbReference>
<proteinExistence type="inferred from homology"/>
<dbReference type="PANTHER" id="PTHR18895">
    <property type="entry name" value="HEMK METHYLTRANSFERASE"/>
    <property type="match status" value="1"/>
</dbReference>
<organism evidence="8 9">
    <name type="scientific">Solimonas terrae</name>
    <dbReference type="NCBI Taxonomy" id="1396819"/>
    <lineage>
        <taxon>Bacteria</taxon>
        <taxon>Pseudomonadati</taxon>
        <taxon>Pseudomonadota</taxon>
        <taxon>Gammaproteobacteria</taxon>
        <taxon>Nevskiales</taxon>
        <taxon>Nevskiaceae</taxon>
        <taxon>Solimonas</taxon>
    </lineage>
</organism>
<dbReference type="NCBIfam" id="TIGR03534">
    <property type="entry name" value="RF_mod_PrmC"/>
    <property type="match status" value="1"/>
</dbReference>
<name>A0A6M2BQN9_9GAMM</name>
<dbReference type="EC" id="2.1.1.297" evidence="5"/>
<keyword evidence="2 5" id="KW-0808">Transferase</keyword>
<evidence type="ECO:0000256" key="1">
    <source>
        <dbReference type="ARBA" id="ARBA00022603"/>
    </source>
</evidence>
<dbReference type="GO" id="GO:0032259">
    <property type="term" value="P:methylation"/>
    <property type="evidence" value="ECO:0007669"/>
    <property type="project" value="UniProtKB-KW"/>
</dbReference>
<dbReference type="AlphaFoldDB" id="A0A6M2BQN9"/>
<feature type="binding site" evidence="5">
    <location>
        <position position="177"/>
    </location>
    <ligand>
        <name>S-adenosyl-L-methionine</name>
        <dbReference type="ChEBI" id="CHEBI:59789"/>
    </ligand>
</feature>
<comment type="function">
    <text evidence="5">Methylates the class 1 translation termination release factors RF1/PrfA and RF2/PrfB on the glutamine residue of the universally conserved GGQ motif.</text>
</comment>
<dbReference type="SUPFAM" id="SSF53335">
    <property type="entry name" value="S-adenosyl-L-methionine-dependent methyltransferases"/>
    <property type="match status" value="1"/>
</dbReference>
<evidence type="ECO:0000256" key="2">
    <source>
        <dbReference type="ARBA" id="ARBA00022679"/>
    </source>
</evidence>
<dbReference type="InterPro" id="IPR002052">
    <property type="entry name" value="DNA_methylase_N6_adenine_CS"/>
</dbReference>
<dbReference type="GO" id="GO:0003676">
    <property type="term" value="F:nucleic acid binding"/>
    <property type="evidence" value="ECO:0007669"/>
    <property type="project" value="InterPro"/>
</dbReference>
<reference evidence="8 9" key="1">
    <citation type="journal article" date="2014" name="Int. J. Syst. Evol. Microbiol.">
        <title>Solimonas terrae sp. nov., isolated from soil.</title>
        <authorList>
            <person name="Kim S.J."/>
            <person name="Moon J.Y."/>
            <person name="Weon H.Y."/>
            <person name="Ahn J.H."/>
            <person name="Chen W.M."/>
            <person name="Kwon S.W."/>
        </authorList>
    </citation>
    <scope>NUCLEOTIDE SEQUENCE [LARGE SCALE GENOMIC DNA]</scope>
    <source>
        <strain evidence="8 9">KIS83-12</strain>
    </source>
</reference>
<comment type="caution">
    <text evidence="8">The sequence shown here is derived from an EMBL/GenBank/DDBJ whole genome shotgun (WGS) entry which is preliminary data.</text>
</comment>
<sequence length="268" mass="28556">MQTQAAVAAVSDSARLDAELLLGHVLGLSRTQLRLRHDQALDETRGLRLATLTERRCGGEPIAYLLGAQGFWSLDLEVNAAVLVPRPETELLVEWALERLPVGETRRVVDLGTGSGAIALAIAVERPQVQISASDISADALAVACRNAARVAASVDFHEGRWWQPFAAARFDLVVSNPPYIAAGDPHLAALGHEPALALSDGADGLQALCEIIAGAPAQLRPNGWLLLEHGHDQGAAVRALLSAAGFDSVSTRRDLEARERVSGGRWR</sequence>
<accession>A0A6M2BQN9</accession>
<dbReference type="Pfam" id="PF17827">
    <property type="entry name" value="PrmC_N"/>
    <property type="match status" value="1"/>
</dbReference>
<evidence type="ECO:0000313" key="9">
    <source>
        <dbReference type="Proteomes" id="UP000472676"/>
    </source>
</evidence>
<gene>
    <name evidence="5 8" type="primary">prmC</name>
    <name evidence="8" type="ORF">G7Y85_06420</name>
</gene>
<dbReference type="InterPro" id="IPR007848">
    <property type="entry name" value="Small_mtfrase_dom"/>
</dbReference>
<dbReference type="HAMAP" id="MF_02126">
    <property type="entry name" value="RF_methyltr_PrmC"/>
    <property type="match status" value="1"/>
</dbReference>
<dbReference type="InterPro" id="IPR004556">
    <property type="entry name" value="HemK-like"/>
</dbReference>
<dbReference type="CDD" id="cd02440">
    <property type="entry name" value="AdoMet_MTases"/>
    <property type="match status" value="1"/>
</dbReference>
<evidence type="ECO:0000259" key="7">
    <source>
        <dbReference type="Pfam" id="PF17827"/>
    </source>
</evidence>
<feature type="binding site" evidence="5">
    <location>
        <begin position="177"/>
        <end position="180"/>
    </location>
    <ligand>
        <name>substrate</name>
    </ligand>
</feature>
<feature type="binding site" evidence="5">
    <location>
        <begin position="112"/>
        <end position="116"/>
    </location>
    <ligand>
        <name>S-adenosyl-L-methionine</name>
        <dbReference type="ChEBI" id="CHEBI:59789"/>
    </ligand>
</feature>
<keyword evidence="9" id="KW-1185">Reference proteome</keyword>
<evidence type="ECO:0000256" key="5">
    <source>
        <dbReference type="HAMAP-Rule" id="MF_02126"/>
    </source>
</evidence>
<evidence type="ECO:0000259" key="6">
    <source>
        <dbReference type="Pfam" id="PF05175"/>
    </source>
</evidence>
<protein>
    <recommendedName>
        <fullName evidence="5">Release factor glutamine methyltransferase</fullName>
        <shortName evidence="5">RF MTase</shortName>
        <ecNumber evidence="5">2.1.1.297</ecNumber>
    </recommendedName>
    <alternativeName>
        <fullName evidence="5">N5-glutamine methyltransferase PrmC</fullName>
    </alternativeName>
    <alternativeName>
        <fullName evidence="5">Protein-(glutamine-N5) MTase PrmC</fullName>
    </alternativeName>
    <alternativeName>
        <fullName evidence="5">Protein-glutamine N-methyltransferase PrmC</fullName>
    </alternativeName>
</protein>
<dbReference type="InterPro" id="IPR040758">
    <property type="entry name" value="PrmC_N"/>
</dbReference>
<feature type="domain" description="Release factor glutamine methyltransferase N-terminal" evidence="7">
    <location>
        <begin position="11"/>
        <end position="67"/>
    </location>
</feature>
<keyword evidence="3 5" id="KW-0949">S-adenosyl-L-methionine</keyword>
<evidence type="ECO:0000256" key="4">
    <source>
        <dbReference type="ARBA" id="ARBA00048391"/>
    </source>
</evidence>
<dbReference type="InterPro" id="IPR029063">
    <property type="entry name" value="SAM-dependent_MTases_sf"/>
</dbReference>
<dbReference type="InterPro" id="IPR019874">
    <property type="entry name" value="RF_methyltr_PrmC"/>
</dbReference>
<evidence type="ECO:0000313" key="8">
    <source>
        <dbReference type="EMBL" id="NGY04389.1"/>
    </source>
</evidence>
<feature type="binding site" evidence="5">
    <location>
        <position position="162"/>
    </location>
    <ligand>
        <name>S-adenosyl-L-methionine</name>
        <dbReference type="ChEBI" id="CHEBI:59789"/>
    </ligand>
</feature>
<dbReference type="Pfam" id="PF05175">
    <property type="entry name" value="MTS"/>
    <property type="match status" value="1"/>
</dbReference>
<dbReference type="PANTHER" id="PTHR18895:SF74">
    <property type="entry name" value="MTRF1L RELEASE FACTOR GLUTAMINE METHYLTRANSFERASE"/>
    <property type="match status" value="1"/>
</dbReference>
<dbReference type="Gene3D" id="3.40.50.150">
    <property type="entry name" value="Vaccinia Virus protein VP39"/>
    <property type="match status" value="1"/>
</dbReference>
<keyword evidence="1 5" id="KW-0489">Methyltransferase</keyword>
<feature type="domain" description="Methyltransferase small" evidence="6">
    <location>
        <begin position="97"/>
        <end position="185"/>
    </location>
</feature>
<dbReference type="InterPro" id="IPR050320">
    <property type="entry name" value="N5-glutamine_MTase"/>
</dbReference>